<dbReference type="GO" id="GO:0070475">
    <property type="term" value="P:rRNA base methylation"/>
    <property type="evidence" value="ECO:0007669"/>
    <property type="project" value="InterPro"/>
</dbReference>
<evidence type="ECO:0000256" key="6">
    <source>
        <dbReference type="ARBA" id="ARBA00022691"/>
    </source>
</evidence>
<name>A0A1B6KG74_9HEMI</name>
<keyword evidence="4" id="KW-0489">Methyltransferase</keyword>
<gene>
    <name evidence="9" type="ORF">g.2718</name>
</gene>
<dbReference type="GO" id="GO:0019843">
    <property type="term" value="F:rRNA binding"/>
    <property type="evidence" value="ECO:0007669"/>
    <property type="project" value="UniProtKB-KW"/>
</dbReference>
<dbReference type="InterPro" id="IPR005304">
    <property type="entry name" value="Rbsml_bgen_MeTrfase_EMG1/NEP1"/>
</dbReference>
<evidence type="ECO:0000256" key="3">
    <source>
        <dbReference type="ARBA" id="ARBA00022552"/>
    </source>
</evidence>
<organism evidence="9">
    <name type="scientific">Graphocephala atropunctata</name>
    <dbReference type="NCBI Taxonomy" id="36148"/>
    <lineage>
        <taxon>Eukaryota</taxon>
        <taxon>Metazoa</taxon>
        <taxon>Ecdysozoa</taxon>
        <taxon>Arthropoda</taxon>
        <taxon>Hexapoda</taxon>
        <taxon>Insecta</taxon>
        <taxon>Pterygota</taxon>
        <taxon>Neoptera</taxon>
        <taxon>Paraneoptera</taxon>
        <taxon>Hemiptera</taxon>
        <taxon>Auchenorrhyncha</taxon>
        <taxon>Membracoidea</taxon>
        <taxon>Cicadellidae</taxon>
        <taxon>Cicadellinae</taxon>
        <taxon>Cicadellini</taxon>
        <taxon>Graphocephala</taxon>
    </lineage>
</organism>
<dbReference type="PANTHER" id="PTHR12636">
    <property type="entry name" value="NEP1/MRA1"/>
    <property type="match status" value="1"/>
</dbReference>
<evidence type="ECO:0000256" key="4">
    <source>
        <dbReference type="ARBA" id="ARBA00022603"/>
    </source>
</evidence>
<keyword evidence="7" id="KW-0699">rRNA-binding</keyword>
<accession>A0A1B6KG74</accession>
<keyword evidence="5" id="KW-0808">Transferase</keyword>
<keyword evidence="6" id="KW-0949">S-adenosyl-L-methionine</keyword>
<dbReference type="PANTHER" id="PTHR12636:SF5">
    <property type="entry name" value="RIBOSOMAL RNA SMALL SUBUNIT METHYLTRANSFERASE NEP1"/>
    <property type="match status" value="1"/>
</dbReference>
<dbReference type="Gene3D" id="3.40.1280.10">
    <property type="match status" value="1"/>
</dbReference>
<evidence type="ECO:0008006" key="10">
    <source>
        <dbReference type="Google" id="ProtNLM"/>
    </source>
</evidence>
<dbReference type="InterPro" id="IPR029028">
    <property type="entry name" value="Alpha/beta_knot_MTases"/>
</dbReference>
<reference evidence="9" key="1">
    <citation type="submission" date="2015-11" db="EMBL/GenBank/DDBJ databases">
        <title>De novo transcriptome assembly of four potential Pierce s Disease insect vectors from Arizona vineyards.</title>
        <authorList>
            <person name="Tassone E.E."/>
        </authorList>
    </citation>
    <scope>NUCLEOTIDE SEQUENCE</scope>
</reference>
<evidence type="ECO:0000256" key="7">
    <source>
        <dbReference type="ARBA" id="ARBA00022730"/>
    </source>
</evidence>
<dbReference type="SUPFAM" id="SSF75217">
    <property type="entry name" value="alpha/beta knot"/>
    <property type="match status" value="1"/>
</dbReference>
<keyword evidence="3" id="KW-0698">rRNA processing</keyword>
<protein>
    <recommendedName>
        <fullName evidence="10">Ribosomal RNA small subunit methyltransferase NEP1</fullName>
    </recommendedName>
</protein>
<sequence length="108" mass="11741">MVQLLHKFSIRATENSMKLLKVIKNPVTDHLPVGCRKVGTSFSAEKVINPRDIVPADDPITIVVGAIARGQVKADYVEDSISISNYPLSAALTCTKLCSAFEEVWGVL</sequence>
<dbReference type="EMBL" id="GEBQ01029536">
    <property type="protein sequence ID" value="JAT10441.1"/>
    <property type="molecule type" value="Transcribed_RNA"/>
</dbReference>
<evidence type="ECO:0000256" key="5">
    <source>
        <dbReference type="ARBA" id="ARBA00022679"/>
    </source>
</evidence>
<dbReference type="InterPro" id="IPR029026">
    <property type="entry name" value="tRNA_m1G_MTases_N"/>
</dbReference>
<comment type="similarity">
    <text evidence="1">Belongs to the class IV-like SAM-binding methyltransferase superfamily. RNA methyltransferase NEP1 family.</text>
</comment>
<keyword evidence="2" id="KW-0690">Ribosome biogenesis</keyword>
<evidence type="ECO:0000313" key="9">
    <source>
        <dbReference type="EMBL" id="JAT10441.1"/>
    </source>
</evidence>
<evidence type="ECO:0000256" key="2">
    <source>
        <dbReference type="ARBA" id="ARBA00022517"/>
    </source>
</evidence>
<proteinExistence type="inferred from homology"/>
<evidence type="ECO:0000256" key="1">
    <source>
        <dbReference type="ARBA" id="ARBA00008115"/>
    </source>
</evidence>
<dbReference type="GO" id="GO:0070037">
    <property type="term" value="F:rRNA (pseudouridine) methyltransferase activity"/>
    <property type="evidence" value="ECO:0007669"/>
    <property type="project" value="InterPro"/>
</dbReference>
<keyword evidence="8" id="KW-0694">RNA-binding</keyword>
<dbReference type="Pfam" id="PF03587">
    <property type="entry name" value="EMG1"/>
    <property type="match status" value="1"/>
</dbReference>
<dbReference type="AlphaFoldDB" id="A0A1B6KG74"/>
<evidence type="ECO:0000256" key="8">
    <source>
        <dbReference type="ARBA" id="ARBA00022884"/>
    </source>
</evidence>
<dbReference type="GO" id="GO:0032040">
    <property type="term" value="C:small-subunit processome"/>
    <property type="evidence" value="ECO:0007669"/>
    <property type="project" value="TreeGrafter"/>
</dbReference>